<evidence type="ECO:0000313" key="3">
    <source>
        <dbReference type="Proteomes" id="UP000315540"/>
    </source>
</evidence>
<sequence length="97" mass="11699">MIIRIVKMGFVPDQVDNFLDVFDQNKDKIRNFEGCTHLKLLRDTYNTSQFFTYSHWESEAHLNNYRNSSLFKEVWANTKNKFNQRPEAWSTDMIYPL</sequence>
<dbReference type="Proteomes" id="UP000315540">
    <property type="component" value="Unassembled WGS sequence"/>
</dbReference>
<reference evidence="2 3" key="1">
    <citation type="submission" date="2019-06" db="EMBL/GenBank/DDBJ databases">
        <authorList>
            <person name="Meng X."/>
        </authorList>
    </citation>
    <scope>NUCLEOTIDE SEQUENCE [LARGE SCALE GENOMIC DNA]</scope>
    <source>
        <strain evidence="2 3">M625</strain>
    </source>
</reference>
<evidence type="ECO:0000313" key="2">
    <source>
        <dbReference type="EMBL" id="TPN83501.1"/>
    </source>
</evidence>
<keyword evidence="2" id="KW-0560">Oxidoreductase</keyword>
<keyword evidence="2" id="KW-0503">Monooxygenase</keyword>
<dbReference type="SUPFAM" id="SSF54909">
    <property type="entry name" value="Dimeric alpha+beta barrel"/>
    <property type="match status" value="1"/>
</dbReference>
<dbReference type="InterPro" id="IPR007138">
    <property type="entry name" value="ABM_dom"/>
</dbReference>
<dbReference type="InterPro" id="IPR011008">
    <property type="entry name" value="Dimeric_a/b-barrel"/>
</dbReference>
<evidence type="ECO:0000259" key="1">
    <source>
        <dbReference type="PROSITE" id="PS51725"/>
    </source>
</evidence>
<dbReference type="AlphaFoldDB" id="A0A504JB45"/>
<keyword evidence="3" id="KW-1185">Reference proteome</keyword>
<comment type="caution">
    <text evidence="2">The sequence shown here is derived from an EMBL/GenBank/DDBJ whole genome shotgun (WGS) entry which is preliminary data.</text>
</comment>
<proteinExistence type="predicted"/>
<dbReference type="OrthoDB" id="1120859at2"/>
<dbReference type="PROSITE" id="PS51725">
    <property type="entry name" value="ABM"/>
    <property type="match status" value="1"/>
</dbReference>
<dbReference type="Pfam" id="PF03992">
    <property type="entry name" value="ABM"/>
    <property type="match status" value="1"/>
</dbReference>
<dbReference type="EMBL" id="VFWZ01000007">
    <property type="protein sequence ID" value="TPN83501.1"/>
    <property type="molecule type" value="Genomic_DNA"/>
</dbReference>
<accession>A0A504JB45</accession>
<protein>
    <submittedName>
        <fullName evidence="2">Antibiotic biosynthesis monooxygenase</fullName>
    </submittedName>
</protein>
<name>A0A504JB45_9FLAO</name>
<dbReference type="GO" id="GO:0004497">
    <property type="term" value="F:monooxygenase activity"/>
    <property type="evidence" value="ECO:0007669"/>
    <property type="project" value="UniProtKB-KW"/>
</dbReference>
<organism evidence="2 3">
    <name type="scientific">Aquimarina algicola</name>
    <dbReference type="NCBI Taxonomy" id="2589995"/>
    <lineage>
        <taxon>Bacteria</taxon>
        <taxon>Pseudomonadati</taxon>
        <taxon>Bacteroidota</taxon>
        <taxon>Flavobacteriia</taxon>
        <taxon>Flavobacteriales</taxon>
        <taxon>Flavobacteriaceae</taxon>
        <taxon>Aquimarina</taxon>
    </lineage>
</organism>
<dbReference type="RefSeq" id="WP_140595815.1">
    <property type="nucleotide sequence ID" value="NZ_VFWZ01000007.1"/>
</dbReference>
<feature type="domain" description="ABM" evidence="1">
    <location>
        <begin position="2"/>
        <end position="93"/>
    </location>
</feature>
<gene>
    <name evidence="2" type="ORF">FHK87_19990</name>
</gene>
<dbReference type="Gene3D" id="3.30.70.100">
    <property type="match status" value="1"/>
</dbReference>